<keyword evidence="1" id="KW-0812">Transmembrane</keyword>
<dbReference type="RefSeq" id="WP_251421977.1">
    <property type="nucleotide sequence ID" value="NZ_BAAFQO010000001.1"/>
</dbReference>
<evidence type="ECO:0000313" key="3">
    <source>
        <dbReference type="Proteomes" id="UP001565242"/>
    </source>
</evidence>
<name>A0ABV4D8G6_9LACT</name>
<feature type="transmembrane region" description="Helical" evidence="1">
    <location>
        <begin position="38"/>
        <end position="57"/>
    </location>
</feature>
<keyword evidence="1" id="KW-1133">Transmembrane helix</keyword>
<keyword evidence="3" id="KW-1185">Reference proteome</keyword>
<accession>A0ABV4D8G6</accession>
<dbReference type="Pfam" id="PF17255">
    <property type="entry name" value="EbsA"/>
    <property type="match status" value="1"/>
</dbReference>
<dbReference type="InterPro" id="IPR020215">
    <property type="entry name" value="EbsA-like"/>
</dbReference>
<dbReference type="Proteomes" id="UP001565242">
    <property type="component" value="Unassembled WGS sequence"/>
</dbReference>
<comment type="caution">
    <text evidence="2">The sequence shown here is derived from an EMBL/GenBank/DDBJ whole genome shotgun (WGS) entry which is preliminary data.</text>
</comment>
<dbReference type="EMBL" id="JBCLSQ010000012">
    <property type="protein sequence ID" value="MEY8537989.1"/>
    <property type="molecule type" value="Genomic_DNA"/>
</dbReference>
<organism evidence="2 3">
    <name type="scientific">Lactococcus muris</name>
    <dbReference type="NCBI Taxonomy" id="2941330"/>
    <lineage>
        <taxon>Bacteria</taxon>
        <taxon>Bacillati</taxon>
        <taxon>Bacillota</taxon>
        <taxon>Bacilli</taxon>
        <taxon>Lactobacillales</taxon>
        <taxon>Streptococcaceae</taxon>
        <taxon>Lactococcus</taxon>
    </lineage>
</organism>
<reference evidence="2 3" key="1">
    <citation type="submission" date="2024-03" db="EMBL/GenBank/DDBJ databases">
        <title>Mouse gut bacterial collection (mGBC) of GemPharmatech.</title>
        <authorList>
            <person name="He Y."/>
            <person name="Dong L."/>
            <person name="Wu D."/>
            <person name="Gao X."/>
            <person name="Lin Z."/>
        </authorList>
    </citation>
    <scope>NUCLEOTIDE SEQUENCE [LARGE SCALE GENOMIC DNA]</scope>
    <source>
        <strain evidence="2 3">20-218</strain>
    </source>
</reference>
<sequence>MKSGYFQPLTNAYKIAWIWWVILLSFQQVLFYENNLRTNWFQISILVFLVFAFYFLVRQRRFFAAEDALHFSRDFRLGMLKIDFAYMSSVKVTPRTLRFIYIGKEYQFVVLGKSNQLLQNVLKENKVEYTTSALKRSEKV</sequence>
<protein>
    <submittedName>
        <fullName evidence="2">EbsA family protein</fullName>
    </submittedName>
</protein>
<proteinExistence type="predicted"/>
<evidence type="ECO:0000256" key="1">
    <source>
        <dbReference type="SAM" id="Phobius"/>
    </source>
</evidence>
<evidence type="ECO:0000313" key="2">
    <source>
        <dbReference type="EMBL" id="MEY8537989.1"/>
    </source>
</evidence>
<keyword evidence="1" id="KW-0472">Membrane</keyword>
<feature type="transmembrane region" description="Helical" evidence="1">
    <location>
        <begin position="12"/>
        <end position="32"/>
    </location>
</feature>
<gene>
    <name evidence="2" type="ORF">AALM99_05990</name>
</gene>